<dbReference type="AlphaFoldDB" id="A0AAW8B4C0"/>
<evidence type="ECO:0000256" key="1">
    <source>
        <dbReference type="ARBA" id="ARBA00007957"/>
    </source>
</evidence>
<dbReference type="Pfam" id="PF01475">
    <property type="entry name" value="FUR"/>
    <property type="match status" value="1"/>
</dbReference>
<comment type="cofactor">
    <cofactor evidence="7">
        <name>Zn(2+)</name>
        <dbReference type="ChEBI" id="CHEBI:29105"/>
    </cofactor>
    <text evidence="7">Binds 1 zinc ion per subunit.</text>
</comment>
<keyword evidence="5 8" id="KW-0238">DNA-binding</keyword>
<dbReference type="GO" id="GO:0003700">
    <property type="term" value="F:DNA-binding transcription factor activity"/>
    <property type="evidence" value="ECO:0007669"/>
    <property type="project" value="UniProtKB-UniRule"/>
</dbReference>
<dbReference type="RefSeq" id="WP_305170388.1">
    <property type="nucleotide sequence ID" value="NZ_JAUUUU010000003.1"/>
</dbReference>
<evidence type="ECO:0000256" key="4">
    <source>
        <dbReference type="ARBA" id="ARBA00023015"/>
    </source>
</evidence>
<dbReference type="EMBL" id="JAUUUU010000003">
    <property type="protein sequence ID" value="MDP1520810.1"/>
    <property type="molecule type" value="Genomic_DNA"/>
</dbReference>
<reference evidence="9" key="2">
    <citation type="submission" date="2023-08" db="EMBL/GenBank/DDBJ databases">
        <authorList>
            <person name="Luo J."/>
        </authorList>
    </citation>
    <scope>NUCLEOTIDE SEQUENCE</scope>
    <source>
        <strain evidence="9">DSM 25064</strain>
    </source>
</reference>
<evidence type="ECO:0000313" key="10">
    <source>
        <dbReference type="Proteomes" id="UP001178354"/>
    </source>
</evidence>
<dbReference type="Gene3D" id="3.30.1490.190">
    <property type="match status" value="1"/>
</dbReference>
<feature type="binding site" evidence="7">
    <location>
        <position position="120"/>
    </location>
    <ligand>
        <name>Zn(2+)</name>
        <dbReference type="ChEBI" id="CHEBI:29105"/>
    </ligand>
</feature>
<comment type="similarity">
    <text evidence="1 8">Belongs to the Fur family.</text>
</comment>
<keyword evidence="6 8" id="KW-0804">Transcription</keyword>
<gene>
    <name evidence="8" type="primary">fur</name>
    <name evidence="9" type="ORF">Q8A57_07515</name>
</gene>
<dbReference type="InterPro" id="IPR002481">
    <property type="entry name" value="FUR"/>
</dbReference>
<evidence type="ECO:0000313" key="9">
    <source>
        <dbReference type="EMBL" id="MDP1520810.1"/>
    </source>
</evidence>
<keyword evidence="10" id="KW-1185">Reference proteome</keyword>
<evidence type="ECO:0000256" key="3">
    <source>
        <dbReference type="ARBA" id="ARBA00022833"/>
    </source>
</evidence>
<name>A0AAW8B4C0_9GAMM</name>
<dbReference type="GO" id="GO:0000976">
    <property type="term" value="F:transcription cis-regulatory region binding"/>
    <property type="evidence" value="ECO:0007669"/>
    <property type="project" value="TreeGrafter"/>
</dbReference>
<keyword evidence="4 8" id="KW-0805">Transcription regulation</keyword>
<dbReference type="GO" id="GO:0008270">
    <property type="term" value="F:zinc ion binding"/>
    <property type="evidence" value="ECO:0007669"/>
    <property type="project" value="TreeGrafter"/>
</dbReference>
<organism evidence="9 10">
    <name type="scientific">Porticoccus litoralis</name>
    <dbReference type="NCBI Taxonomy" id="434086"/>
    <lineage>
        <taxon>Bacteria</taxon>
        <taxon>Pseudomonadati</taxon>
        <taxon>Pseudomonadota</taxon>
        <taxon>Gammaproteobacteria</taxon>
        <taxon>Cellvibrionales</taxon>
        <taxon>Porticoccaceae</taxon>
        <taxon>Porticoccus</taxon>
    </lineage>
</organism>
<dbReference type="Proteomes" id="UP001178354">
    <property type="component" value="Unassembled WGS sequence"/>
</dbReference>
<dbReference type="SUPFAM" id="SSF46785">
    <property type="entry name" value="Winged helix' DNA-binding domain"/>
    <property type="match status" value="1"/>
</dbReference>
<evidence type="ECO:0000256" key="6">
    <source>
        <dbReference type="ARBA" id="ARBA00023163"/>
    </source>
</evidence>
<dbReference type="InterPro" id="IPR043135">
    <property type="entry name" value="Fur_C"/>
</dbReference>
<dbReference type="GO" id="GO:0005829">
    <property type="term" value="C:cytosol"/>
    <property type="evidence" value="ECO:0007669"/>
    <property type="project" value="TreeGrafter"/>
</dbReference>
<keyword evidence="8" id="KW-0963">Cytoplasm</keyword>
<comment type="caution">
    <text evidence="9">The sequence shown here is derived from an EMBL/GenBank/DDBJ whole genome shotgun (WGS) entry which is preliminary data.</text>
</comment>
<proteinExistence type="inferred from homology"/>
<feature type="binding site" evidence="7">
    <location>
        <position position="160"/>
    </location>
    <ligand>
        <name>Zn(2+)</name>
        <dbReference type="ChEBI" id="CHEBI:29105"/>
    </ligand>
</feature>
<sequence length="162" mass="18213">MWTNSKVAYHHHDHKRCVTAAMQRAKVLCDDRQVRLTPIREAVFKTIWASHRPLGAYDIVDQMTLATSPVKRILPPTVYRSIEFLLEQGLIHRLASLNAYIGCPFPGNDHNDVFLICRECGSAAECSADYLTTAVEQTAQRANFQVESQVIEIVGLCPECQA</sequence>
<keyword evidence="7 8" id="KW-0479">Metal-binding</keyword>
<evidence type="ECO:0000256" key="7">
    <source>
        <dbReference type="PIRSR" id="PIRSR602481-1"/>
    </source>
</evidence>
<dbReference type="Gene3D" id="1.10.10.10">
    <property type="entry name" value="Winged helix-like DNA-binding domain superfamily/Winged helix DNA-binding domain"/>
    <property type="match status" value="1"/>
</dbReference>
<dbReference type="GO" id="GO:1900376">
    <property type="term" value="P:regulation of secondary metabolite biosynthetic process"/>
    <property type="evidence" value="ECO:0007669"/>
    <property type="project" value="TreeGrafter"/>
</dbReference>
<reference evidence="9" key="1">
    <citation type="journal article" date="2010" name="Int. J. Syst. Evol. Microbiol.">
        <title>Porticoccus litoralis gen. nov., sp. nov., a gammaproteobacterium isolated from the Yellow Sea.</title>
        <authorList>
            <person name="Oh H.M."/>
            <person name="Kim H."/>
            <person name="Kim K.M."/>
            <person name="Min G.S."/>
            <person name="Cho J.C."/>
        </authorList>
    </citation>
    <scope>NUCLEOTIDE SEQUENCE</scope>
    <source>
        <strain evidence="9">DSM 25064</strain>
    </source>
</reference>
<feature type="binding site" evidence="7">
    <location>
        <position position="117"/>
    </location>
    <ligand>
        <name>Zn(2+)</name>
        <dbReference type="ChEBI" id="CHEBI:29105"/>
    </ligand>
</feature>
<evidence type="ECO:0000256" key="8">
    <source>
        <dbReference type="RuleBase" id="RU364037"/>
    </source>
</evidence>
<comment type="subunit">
    <text evidence="8">Homodimer.</text>
</comment>
<dbReference type="InterPro" id="IPR036388">
    <property type="entry name" value="WH-like_DNA-bd_sf"/>
</dbReference>
<dbReference type="CDD" id="cd07153">
    <property type="entry name" value="Fur_like"/>
    <property type="match status" value="1"/>
</dbReference>
<comment type="subcellular location">
    <subcellularLocation>
        <location evidence="8">Cytoplasm</location>
    </subcellularLocation>
</comment>
<evidence type="ECO:0000256" key="2">
    <source>
        <dbReference type="ARBA" id="ARBA00022491"/>
    </source>
</evidence>
<evidence type="ECO:0000256" key="5">
    <source>
        <dbReference type="ARBA" id="ARBA00023125"/>
    </source>
</evidence>
<dbReference type="GO" id="GO:0045892">
    <property type="term" value="P:negative regulation of DNA-templated transcription"/>
    <property type="evidence" value="ECO:0007669"/>
    <property type="project" value="TreeGrafter"/>
</dbReference>
<dbReference type="PANTHER" id="PTHR33202:SF6">
    <property type="entry name" value="ZINC UPTAKE REGULATION PROTEIN"/>
    <property type="match status" value="1"/>
</dbReference>
<keyword evidence="2 8" id="KW-0678">Repressor</keyword>
<dbReference type="InterPro" id="IPR036390">
    <property type="entry name" value="WH_DNA-bd_sf"/>
</dbReference>
<feature type="binding site" evidence="7">
    <location>
        <position position="157"/>
    </location>
    <ligand>
        <name>Zn(2+)</name>
        <dbReference type="ChEBI" id="CHEBI:29105"/>
    </ligand>
</feature>
<keyword evidence="8" id="KW-0408">Iron</keyword>
<dbReference type="PANTHER" id="PTHR33202">
    <property type="entry name" value="ZINC UPTAKE REGULATION PROTEIN"/>
    <property type="match status" value="1"/>
</dbReference>
<protein>
    <recommendedName>
        <fullName evidence="8">Ferric uptake regulation protein</fullName>
    </recommendedName>
</protein>
<keyword evidence="3 7" id="KW-0862">Zinc</keyword>
<accession>A0AAW8B4C0</accession>